<reference evidence="1" key="1">
    <citation type="submission" date="2021-04" db="EMBL/GenBank/DDBJ databases">
        <title>Genomic sequence of Actinosynnema pretiosum subsp. pretiosum ATCC 31280 (C-14919).</title>
        <authorList>
            <person name="Bai L."/>
            <person name="Wang X."/>
            <person name="Xiao Y."/>
        </authorList>
    </citation>
    <scope>NUCLEOTIDE SEQUENCE</scope>
    <source>
        <strain evidence="1">ATCC 31280</strain>
    </source>
</reference>
<accession>A0AA45L3F3</accession>
<gene>
    <name evidence="1" type="ORF">KCV87_24160</name>
</gene>
<dbReference type="EMBL" id="CP073249">
    <property type="protein sequence ID" value="QUF02546.1"/>
    <property type="molecule type" value="Genomic_DNA"/>
</dbReference>
<organism evidence="1 2">
    <name type="scientific">Actinosynnema pretiosum subsp. pretiosum</name>
    <dbReference type="NCBI Taxonomy" id="103721"/>
    <lineage>
        <taxon>Bacteria</taxon>
        <taxon>Bacillati</taxon>
        <taxon>Actinomycetota</taxon>
        <taxon>Actinomycetes</taxon>
        <taxon>Pseudonocardiales</taxon>
        <taxon>Pseudonocardiaceae</taxon>
        <taxon>Actinosynnema</taxon>
    </lineage>
</organism>
<sequence length="442" mass="49178">MSKSGKMPTKSTISEPGRHWLLDWMEEFEVPNGAVAVERMKFPRALQKLYELAQSDQANVMMYANTHVDNAVVGGNGFEIGARGNLCAHPECRINSVNNEVVQALHYFDSLVVEGPSSDKYTNFFDYAPQDISSQEYIEESLTWDVDTLVYVQSSGIANFTRFLKKPNAFCDEHFTVHAKDLGMEHLATRQEVRELARRIAREGTVRIAAADDELWNYTIEHPLMGNVNDVYLQGNSAPPKYMAVEKFLRSELTIMVSDFATAKALETPLAVAIRPAILTGSKEKKDTSIGEVAAHLKLPFLTGLSASDFTRLRSEHWDDFLKFRAALTAAIRETLKDEKTGSPDRIAAQIQRDFIEPALAEIARKVRSNTRSTVFKSIAGVTVGSAVAAFGALTAMPLLITAGVTAAATPLVQAYKYFDEKRDIELSDMYFLWRSTSLASR</sequence>
<evidence type="ECO:0000313" key="1">
    <source>
        <dbReference type="EMBL" id="QUF02546.1"/>
    </source>
</evidence>
<dbReference type="AlphaFoldDB" id="A0AA45L3F3"/>
<protein>
    <submittedName>
        <fullName evidence="1">Uncharacterized protein</fullName>
    </submittedName>
</protein>
<dbReference type="Proteomes" id="UP000677152">
    <property type="component" value="Chromosome"/>
</dbReference>
<evidence type="ECO:0000313" key="2">
    <source>
        <dbReference type="Proteomes" id="UP000677152"/>
    </source>
</evidence>
<name>A0AA45L3F3_9PSEU</name>
<proteinExistence type="predicted"/>